<organism evidence="8 9">
    <name type="scientific">Actinocorallia herbida</name>
    <dbReference type="NCBI Taxonomy" id="58109"/>
    <lineage>
        <taxon>Bacteria</taxon>
        <taxon>Bacillati</taxon>
        <taxon>Actinomycetota</taxon>
        <taxon>Actinomycetes</taxon>
        <taxon>Streptosporangiales</taxon>
        <taxon>Thermomonosporaceae</taxon>
        <taxon>Actinocorallia</taxon>
    </lineage>
</organism>
<dbReference type="GO" id="GO:0006310">
    <property type="term" value="P:DNA recombination"/>
    <property type="evidence" value="ECO:0007669"/>
    <property type="project" value="UniProtKB-KW"/>
</dbReference>
<dbReference type="RefSeq" id="WP_123662129.1">
    <property type="nucleotide sequence ID" value="NZ_RJKE01000001.1"/>
</dbReference>
<dbReference type="NCBIfam" id="NF040570">
    <property type="entry name" value="guided_TnpB"/>
    <property type="match status" value="1"/>
</dbReference>
<dbReference type="GO" id="GO:0003677">
    <property type="term" value="F:DNA binding"/>
    <property type="evidence" value="ECO:0007669"/>
    <property type="project" value="UniProtKB-KW"/>
</dbReference>
<proteinExistence type="inferred from homology"/>
<dbReference type="GO" id="GO:0032196">
    <property type="term" value="P:transposition"/>
    <property type="evidence" value="ECO:0007669"/>
    <property type="project" value="UniProtKB-KW"/>
</dbReference>
<keyword evidence="4" id="KW-0233">DNA recombination</keyword>
<keyword evidence="2" id="KW-0815">Transposition</keyword>
<gene>
    <name evidence="8" type="ORF">EDD29_0670</name>
</gene>
<comment type="caution">
    <text evidence="8">The sequence shown here is derived from an EMBL/GenBank/DDBJ whole genome shotgun (WGS) entry which is preliminary data.</text>
</comment>
<keyword evidence="9" id="KW-1185">Reference proteome</keyword>
<dbReference type="InterPro" id="IPR001959">
    <property type="entry name" value="Transposase"/>
</dbReference>
<evidence type="ECO:0000259" key="7">
    <source>
        <dbReference type="Pfam" id="PF07282"/>
    </source>
</evidence>
<evidence type="ECO:0000256" key="2">
    <source>
        <dbReference type="ARBA" id="ARBA00022578"/>
    </source>
</evidence>
<evidence type="ECO:0000259" key="6">
    <source>
        <dbReference type="Pfam" id="PF01385"/>
    </source>
</evidence>
<evidence type="ECO:0000256" key="1">
    <source>
        <dbReference type="ARBA" id="ARBA00008761"/>
    </source>
</evidence>
<feature type="domain" description="Cas12f1-like TNB" evidence="7">
    <location>
        <begin position="223"/>
        <end position="290"/>
    </location>
</feature>
<evidence type="ECO:0000256" key="4">
    <source>
        <dbReference type="ARBA" id="ARBA00023172"/>
    </source>
</evidence>
<evidence type="ECO:0000313" key="8">
    <source>
        <dbReference type="EMBL" id="ROO83176.1"/>
    </source>
</evidence>
<feature type="domain" description="Probable transposase IS891/IS1136/IS1341" evidence="6">
    <location>
        <begin position="107"/>
        <end position="209"/>
    </location>
</feature>
<evidence type="ECO:0000313" key="9">
    <source>
        <dbReference type="Proteomes" id="UP000272400"/>
    </source>
</evidence>
<evidence type="ECO:0000256" key="5">
    <source>
        <dbReference type="SAM" id="MobiDB-lite"/>
    </source>
</evidence>
<feature type="region of interest" description="Disordered" evidence="5">
    <location>
        <begin position="143"/>
        <end position="162"/>
    </location>
</feature>
<sequence length="352" mass="38943">MFKKKNRTPYAFRVRAQKGSVRLGAPGRPRTVRIPKVGVVRVREDTRGLRRMLRPCSDGTTRARITAVTVRTHRGRWIASITVQAADLHPSLRHPSSSPRGAGDTADWVGIDRGLIDLVVAATGDGRPVARVSAGRTYQRRQDGLAARQRRLTREQSGSKRRARAVEQVREFQARTAAIREHRLHQVTNLLVKNHDRLVIENLHVVGMLADHRLAKALTDASFGNLARMLTYESEWRGGVLVEADRWFPSSKICSACGHRANRLGLAERTYRCGECGLHIDRDLNAAINLAAQGPHLLRTPHRTSGPNPGPRTRKQRAGSPTRAQVPERRRPRPTGGAAAKGPSTARTGLPT</sequence>
<comment type="similarity">
    <text evidence="1">In the C-terminal section; belongs to the transposase 35 family.</text>
</comment>
<accession>A0A3N1CPC5</accession>
<feature type="compositionally biased region" description="Basic and acidic residues" evidence="5">
    <location>
        <begin position="152"/>
        <end position="162"/>
    </location>
</feature>
<dbReference type="InterPro" id="IPR010095">
    <property type="entry name" value="Cas12f1-like_TNB"/>
</dbReference>
<keyword evidence="3" id="KW-0238">DNA-binding</keyword>
<evidence type="ECO:0000256" key="3">
    <source>
        <dbReference type="ARBA" id="ARBA00023125"/>
    </source>
</evidence>
<dbReference type="EMBL" id="RJKE01000001">
    <property type="protein sequence ID" value="ROO83176.1"/>
    <property type="molecule type" value="Genomic_DNA"/>
</dbReference>
<dbReference type="OrthoDB" id="6230307at2"/>
<feature type="compositionally biased region" description="Low complexity" evidence="5">
    <location>
        <begin position="334"/>
        <end position="343"/>
    </location>
</feature>
<feature type="region of interest" description="Disordered" evidence="5">
    <location>
        <begin position="295"/>
        <end position="352"/>
    </location>
</feature>
<name>A0A3N1CPC5_9ACTN</name>
<protein>
    <submittedName>
        <fullName evidence="8">Transposase</fullName>
    </submittedName>
</protein>
<dbReference type="Pfam" id="PF01385">
    <property type="entry name" value="OrfB_IS605"/>
    <property type="match status" value="1"/>
</dbReference>
<dbReference type="Pfam" id="PF07282">
    <property type="entry name" value="Cas12f1-like_TNB"/>
    <property type="match status" value="1"/>
</dbReference>
<reference evidence="8 9" key="1">
    <citation type="submission" date="2018-11" db="EMBL/GenBank/DDBJ databases">
        <title>Sequencing the genomes of 1000 actinobacteria strains.</title>
        <authorList>
            <person name="Klenk H.-P."/>
        </authorList>
    </citation>
    <scope>NUCLEOTIDE SEQUENCE [LARGE SCALE GENOMIC DNA]</scope>
    <source>
        <strain evidence="8 9">DSM 44254</strain>
    </source>
</reference>
<dbReference type="AlphaFoldDB" id="A0A3N1CPC5"/>
<dbReference type="Proteomes" id="UP000272400">
    <property type="component" value="Unassembled WGS sequence"/>
</dbReference>